<keyword evidence="4" id="KW-1185">Reference proteome</keyword>
<evidence type="ECO:0000256" key="2">
    <source>
        <dbReference type="SAM" id="Phobius"/>
    </source>
</evidence>
<name>A0ABR0S522_9HYPO</name>
<evidence type="ECO:0000313" key="4">
    <source>
        <dbReference type="Proteomes" id="UP001338125"/>
    </source>
</evidence>
<feature type="region of interest" description="Disordered" evidence="1">
    <location>
        <begin position="162"/>
        <end position="184"/>
    </location>
</feature>
<keyword evidence="2" id="KW-1133">Transmembrane helix</keyword>
<reference evidence="3 4" key="1">
    <citation type="submission" date="2024-01" db="EMBL/GenBank/DDBJ databases">
        <title>Complete genome of Cladobotryum mycophilum ATHUM6906.</title>
        <authorList>
            <person name="Christinaki A.C."/>
            <person name="Myridakis A.I."/>
            <person name="Kouvelis V.N."/>
        </authorList>
    </citation>
    <scope>NUCLEOTIDE SEQUENCE [LARGE SCALE GENOMIC DNA]</scope>
    <source>
        <strain evidence="3 4">ATHUM6906</strain>
    </source>
</reference>
<evidence type="ECO:0000313" key="3">
    <source>
        <dbReference type="EMBL" id="KAK5987258.1"/>
    </source>
</evidence>
<sequence length="328" mass="35784">MDAAHDYDHDDFSNNNLILTLILIFILITITMAPQCPSSTGVSGPNGMLLPPAPPMIDALPILAGEESDCEDSMQAPRCLPARQQYEHNTVRMDILSRRLSRHTLIQQIYQSNTTSSLPQIPSLPPTKSSTSISKLPCLGSANMEIDSDDGYAAPDPSILSATRFRRSRRDNSKSVAPKAPETKIDSSVAARVLERMQKNAVTTSDDAKPALPRLATLPDIEIDTTDKMTDLEADEGYAAADGDLAWLEQELPSEATLAGALKSRGVLRFNTSAETALRCPKLVKNVPRMRKRQQKKKEHRLKIAAAANGESSRCFGITASPALQHVR</sequence>
<proteinExistence type="predicted"/>
<evidence type="ECO:0000256" key="1">
    <source>
        <dbReference type="SAM" id="MobiDB-lite"/>
    </source>
</evidence>
<accession>A0ABR0S522</accession>
<dbReference type="Proteomes" id="UP001338125">
    <property type="component" value="Unassembled WGS sequence"/>
</dbReference>
<keyword evidence="2" id="KW-0472">Membrane</keyword>
<comment type="caution">
    <text evidence="3">The sequence shown here is derived from an EMBL/GenBank/DDBJ whole genome shotgun (WGS) entry which is preliminary data.</text>
</comment>
<gene>
    <name evidence="3" type="ORF">PT974_11382</name>
</gene>
<protein>
    <submittedName>
        <fullName evidence="3">Uncharacterized protein</fullName>
    </submittedName>
</protein>
<dbReference type="EMBL" id="JAVFKD010000016">
    <property type="protein sequence ID" value="KAK5987258.1"/>
    <property type="molecule type" value="Genomic_DNA"/>
</dbReference>
<keyword evidence="2" id="KW-0812">Transmembrane</keyword>
<feature type="transmembrane region" description="Helical" evidence="2">
    <location>
        <begin position="12"/>
        <end position="33"/>
    </location>
</feature>
<organism evidence="3 4">
    <name type="scientific">Cladobotryum mycophilum</name>
    <dbReference type="NCBI Taxonomy" id="491253"/>
    <lineage>
        <taxon>Eukaryota</taxon>
        <taxon>Fungi</taxon>
        <taxon>Dikarya</taxon>
        <taxon>Ascomycota</taxon>
        <taxon>Pezizomycotina</taxon>
        <taxon>Sordariomycetes</taxon>
        <taxon>Hypocreomycetidae</taxon>
        <taxon>Hypocreales</taxon>
        <taxon>Hypocreaceae</taxon>
        <taxon>Cladobotryum</taxon>
    </lineage>
</organism>